<feature type="region of interest" description="Disordered" evidence="1">
    <location>
        <begin position="396"/>
        <end position="438"/>
    </location>
</feature>
<feature type="compositionally biased region" description="Acidic residues" evidence="1">
    <location>
        <begin position="396"/>
        <end position="416"/>
    </location>
</feature>
<dbReference type="AlphaFoldDB" id="A0A0L8I6V7"/>
<proteinExistence type="predicted"/>
<dbReference type="PANTHER" id="PTHR46704:SF1">
    <property type="entry name" value="TELOMERE LENGTH REGULATION PROTEIN TEL2 HOMOLOG"/>
    <property type="match status" value="1"/>
</dbReference>
<accession>A0A0L8I6V7</accession>
<feature type="compositionally biased region" description="Basic and acidic residues" evidence="1">
    <location>
        <begin position="344"/>
        <end position="354"/>
    </location>
</feature>
<sequence length="438" mass="50098">MFDEEDRELQHRDVCPCEIAASEKLISKLIAVIKCFNIPDDRKSYNLSSSAPTRKKIVKDVLTAETVVIEYMQQGNIAFHLLAKIDRQLDRDNLSTNPLLPVPYSIVMADGFLAITDKSKCFKHVKEPLTCTRGVGDKLILSGEKTKRPKDWKVFLTNDENKTQFIQLLLSTWRSEVSADILTAHEMVLICEGTAFQLTSDGHNTFCQEIHSLESSQEETVTRVILYWMYAKERRCKSVRVRSPDSDIFFILLHHARFLERLQILFQTEKINTRGCIDVTKLTMSSTFVLCFVLLGYHAFTRCDSSSAFREKGFACVLHDNKRTKNVNTLRFTTCEQNAVQLPDRDMEAREHSKSSIPTPDEGHGRTMEAGIMKSKWTEDEVMHCQLVDVLEEELEDEICASDSDPDSDSELSESDFLDRVTSDSNTESDDDYYYSDT</sequence>
<reference evidence="2" key="1">
    <citation type="submission" date="2015-07" db="EMBL/GenBank/DDBJ databases">
        <title>MeaNS - Measles Nucleotide Surveillance Program.</title>
        <authorList>
            <person name="Tran T."/>
            <person name="Druce J."/>
        </authorList>
    </citation>
    <scope>NUCLEOTIDE SEQUENCE</scope>
    <source>
        <strain evidence="2">UCB-OBI-ISO-001</strain>
        <tissue evidence="2">Gonad</tissue>
    </source>
</reference>
<name>A0A0L8I6V7_OCTBM</name>
<organism evidence="2">
    <name type="scientific">Octopus bimaculoides</name>
    <name type="common">California two-spotted octopus</name>
    <dbReference type="NCBI Taxonomy" id="37653"/>
    <lineage>
        <taxon>Eukaryota</taxon>
        <taxon>Metazoa</taxon>
        <taxon>Spiralia</taxon>
        <taxon>Lophotrochozoa</taxon>
        <taxon>Mollusca</taxon>
        <taxon>Cephalopoda</taxon>
        <taxon>Coleoidea</taxon>
        <taxon>Octopodiformes</taxon>
        <taxon>Octopoda</taxon>
        <taxon>Incirrata</taxon>
        <taxon>Octopodidae</taxon>
        <taxon>Octopus</taxon>
    </lineage>
</organism>
<dbReference type="EMBL" id="KQ416376">
    <property type="protein sequence ID" value="KOF97197.1"/>
    <property type="molecule type" value="Genomic_DNA"/>
</dbReference>
<dbReference type="PANTHER" id="PTHR46704">
    <property type="entry name" value="CXC DOMAIN-CONTAINING PROTEIN-RELATED"/>
    <property type="match status" value="1"/>
</dbReference>
<protein>
    <submittedName>
        <fullName evidence="2">Uncharacterized protein</fullName>
    </submittedName>
</protein>
<gene>
    <name evidence="2" type="ORF">OCBIM_22030941mg</name>
</gene>
<evidence type="ECO:0000256" key="1">
    <source>
        <dbReference type="SAM" id="MobiDB-lite"/>
    </source>
</evidence>
<feature type="compositionally biased region" description="Acidic residues" evidence="1">
    <location>
        <begin position="427"/>
        <end position="438"/>
    </location>
</feature>
<evidence type="ECO:0000313" key="2">
    <source>
        <dbReference type="EMBL" id="KOF97197.1"/>
    </source>
</evidence>
<feature type="region of interest" description="Disordered" evidence="1">
    <location>
        <begin position="344"/>
        <end position="367"/>
    </location>
</feature>